<dbReference type="RefSeq" id="WP_379287727.1">
    <property type="nucleotide sequence ID" value="NZ_JBHTIU010000028.1"/>
</dbReference>
<feature type="transmembrane region" description="Helical" evidence="6">
    <location>
        <begin position="12"/>
        <end position="35"/>
    </location>
</feature>
<protein>
    <submittedName>
        <fullName evidence="7">Oligosaccharide flippase family protein</fullName>
    </submittedName>
</protein>
<evidence type="ECO:0000256" key="2">
    <source>
        <dbReference type="ARBA" id="ARBA00022475"/>
    </source>
</evidence>
<feature type="transmembrane region" description="Helical" evidence="6">
    <location>
        <begin position="273"/>
        <end position="297"/>
    </location>
</feature>
<proteinExistence type="predicted"/>
<name>A0ABW3DAW6_9BACL</name>
<feature type="transmembrane region" description="Helical" evidence="6">
    <location>
        <begin position="47"/>
        <end position="70"/>
    </location>
</feature>
<dbReference type="InterPro" id="IPR050833">
    <property type="entry name" value="Poly_Biosynth_Transport"/>
</dbReference>
<comment type="subcellular location">
    <subcellularLocation>
        <location evidence="1">Cell membrane</location>
        <topology evidence="1">Multi-pass membrane protein</topology>
    </subcellularLocation>
</comment>
<sequence length="500" mass="53892">MGLPIFAKQMALRAGAIFIVKILGFAARIPLFRLLGAEGIGLYQMAYSFYGLALTVISGGFPTALALATAQDHRKGWQLYKSATLLLASVGGMLAWLCYHLAPSIARWLGHSSLEAAIRCLAPALFLVPLLFLLRSFLQGLEFYGAIAWSEIMEQIVRLSVMLLLVTLWIRTDLGQAVGGAVFGAAAGALIAYLFLLAFLFFRRQSFRSAETRASISAWSDSGLRLFLYSALSISAARLIVPISDFMDAIIIPSRLQHAGMTASEAASVFGQIAGVAATIVYMPTLVTSALAFTLAAKVTADWKNKDVLRFSRRARSAIQIGILWGIGSSWVLWHYSTDLTLLVFSDDAAAVPVRYMFIAPLLSGLQELTMVILWASGNQKAPLFGLAAGILCSAGLNFGLLGIPGFAYAGAAMGLLSLDLVSMLWNLVAISRQKRTILSGSLPIRRALLLLLLCLAGTPGAEWLVNLLPLPQPLCTILSIAVLFGLFSLFIMQTYKKSS</sequence>
<keyword evidence="2" id="KW-1003">Cell membrane</keyword>
<feature type="transmembrane region" description="Helical" evidence="6">
    <location>
        <begin position="472"/>
        <end position="493"/>
    </location>
</feature>
<gene>
    <name evidence="7" type="ORF">ACFQ03_09510</name>
</gene>
<feature type="transmembrane region" description="Helical" evidence="6">
    <location>
        <begin position="178"/>
        <end position="202"/>
    </location>
</feature>
<evidence type="ECO:0000313" key="7">
    <source>
        <dbReference type="EMBL" id="MFD0869389.1"/>
    </source>
</evidence>
<dbReference type="PANTHER" id="PTHR30250:SF21">
    <property type="entry name" value="LIPID II FLIPPASE MURJ"/>
    <property type="match status" value="1"/>
</dbReference>
<comment type="caution">
    <text evidence="7">The sequence shown here is derived from an EMBL/GenBank/DDBJ whole genome shotgun (WGS) entry which is preliminary data.</text>
</comment>
<feature type="transmembrane region" description="Helical" evidence="6">
    <location>
        <begin position="114"/>
        <end position="134"/>
    </location>
</feature>
<evidence type="ECO:0000256" key="1">
    <source>
        <dbReference type="ARBA" id="ARBA00004651"/>
    </source>
</evidence>
<evidence type="ECO:0000313" key="8">
    <source>
        <dbReference type="Proteomes" id="UP001597120"/>
    </source>
</evidence>
<evidence type="ECO:0000256" key="4">
    <source>
        <dbReference type="ARBA" id="ARBA00022989"/>
    </source>
</evidence>
<keyword evidence="3 6" id="KW-0812">Transmembrane</keyword>
<feature type="transmembrane region" description="Helical" evidence="6">
    <location>
        <begin position="356"/>
        <end position="375"/>
    </location>
</feature>
<dbReference type="Proteomes" id="UP001597120">
    <property type="component" value="Unassembled WGS sequence"/>
</dbReference>
<organism evidence="7 8">
    <name type="scientific">Paenibacillus residui</name>
    <dbReference type="NCBI Taxonomy" id="629724"/>
    <lineage>
        <taxon>Bacteria</taxon>
        <taxon>Bacillati</taxon>
        <taxon>Bacillota</taxon>
        <taxon>Bacilli</taxon>
        <taxon>Bacillales</taxon>
        <taxon>Paenibacillaceae</taxon>
        <taxon>Paenibacillus</taxon>
    </lineage>
</organism>
<dbReference type="EMBL" id="JBHTIU010000028">
    <property type="protein sequence ID" value="MFD0869389.1"/>
    <property type="molecule type" value="Genomic_DNA"/>
</dbReference>
<evidence type="ECO:0000256" key="3">
    <source>
        <dbReference type="ARBA" id="ARBA00022692"/>
    </source>
</evidence>
<dbReference type="InterPro" id="IPR002797">
    <property type="entry name" value="Polysacc_synth"/>
</dbReference>
<feature type="transmembrane region" description="Helical" evidence="6">
    <location>
        <begin position="448"/>
        <end position="466"/>
    </location>
</feature>
<keyword evidence="5 6" id="KW-0472">Membrane</keyword>
<evidence type="ECO:0000256" key="5">
    <source>
        <dbReference type="ARBA" id="ARBA00023136"/>
    </source>
</evidence>
<reference evidence="8" key="1">
    <citation type="journal article" date="2019" name="Int. J. Syst. Evol. Microbiol.">
        <title>The Global Catalogue of Microorganisms (GCM) 10K type strain sequencing project: providing services to taxonomists for standard genome sequencing and annotation.</title>
        <authorList>
            <consortium name="The Broad Institute Genomics Platform"/>
            <consortium name="The Broad Institute Genome Sequencing Center for Infectious Disease"/>
            <person name="Wu L."/>
            <person name="Ma J."/>
        </authorList>
    </citation>
    <scope>NUCLEOTIDE SEQUENCE [LARGE SCALE GENOMIC DNA]</scope>
    <source>
        <strain evidence="8">CCUG 57263</strain>
    </source>
</reference>
<feature type="transmembrane region" description="Helical" evidence="6">
    <location>
        <begin position="407"/>
        <end position="428"/>
    </location>
</feature>
<keyword evidence="4 6" id="KW-1133">Transmembrane helix</keyword>
<evidence type="ECO:0000256" key="6">
    <source>
        <dbReference type="SAM" id="Phobius"/>
    </source>
</evidence>
<feature type="transmembrane region" description="Helical" evidence="6">
    <location>
        <begin position="223"/>
        <end position="241"/>
    </location>
</feature>
<keyword evidence="8" id="KW-1185">Reference proteome</keyword>
<accession>A0ABW3DAW6</accession>
<dbReference type="Pfam" id="PF01943">
    <property type="entry name" value="Polysacc_synt"/>
    <property type="match status" value="1"/>
</dbReference>
<feature type="transmembrane region" description="Helical" evidence="6">
    <location>
        <begin position="382"/>
        <end position="401"/>
    </location>
</feature>
<feature type="transmembrane region" description="Helical" evidence="6">
    <location>
        <begin position="318"/>
        <end position="336"/>
    </location>
</feature>
<dbReference type="InterPro" id="IPR024923">
    <property type="entry name" value="PG_synth_SpoVB"/>
</dbReference>
<feature type="transmembrane region" description="Helical" evidence="6">
    <location>
        <begin position="82"/>
        <end position="102"/>
    </location>
</feature>
<dbReference type="PIRSF" id="PIRSF038958">
    <property type="entry name" value="PG_synth_SpoVB"/>
    <property type="match status" value="1"/>
</dbReference>
<dbReference type="PANTHER" id="PTHR30250">
    <property type="entry name" value="PST FAMILY PREDICTED COLANIC ACID TRANSPORTER"/>
    <property type="match status" value="1"/>
</dbReference>